<proteinExistence type="predicted"/>
<organism evidence="4 5">
    <name type="scientific">Motilibacter deserti</name>
    <dbReference type="NCBI Taxonomy" id="2714956"/>
    <lineage>
        <taxon>Bacteria</taxon>
        <taxon>Bacillati</taxon>
        <taxon>Actinomycetota</taxon>
        <taxon>Actinomycetes</taxon>
        <taxon>Motilibacterales</taxon>
        <taxon>Motilibacteraceae</taxon>
        <taxon>Motilibacter</taxon>
    </lineage>
</organism>
<comment type="caution">
    <text evidence="4">The sequence shown here is derived from an EMBL/GenBank/DDBJ whole genome shotgun (WGS) entry which is preliminary data.</text>
</comment>
<keyword evidence="2 4" id="KW-0067">ATP-binding</keyword>
<keyword evidence="1" id="KW-0547">Nucleotide-binding</keyword>
<reference evidence="4 5" key="1">
    <citation type="submission" date="2020-03" db="EMBL/GenBank/DDBJ databases">
        <title>Two novel Motilibacter sp.</title>
        <authorList>
            <person name="Liu S."/>
        </authorList>
    </citation>
    <scope>NUCLEOTIDE SEQUENCE [LARGE SCALE GENOMIC DNA]</scope>
    <source>
        <strain evidence="4 5">E257</strain>
    </source>
</reference>
<dbReference type="PANTHER" id="PTHR42794:SF2">
    <property type="entry name" value="ABC TRANSPORTER ATP-BINDING PROTEIN"/>
    <property type="match status" value="1"/>
</dbReference>
<evidence type="ECO:0000259" key="3">
    <source>
        <dbReference type="PROSITE" id="PS50893"/>
    </source>
</evidence>
<evidence type="ECO:0000256" key="1">
    <source>
        <dbReference type="ARBA" id="ARBA00022741"/>
    </source>
</evidence>
<evidence type="ECO:0000313" key="4">
    <source>
        <dbReference type="EMBL" id="NHC14769.1"/>
    </source>
</evidence>
<sequence length="258" mass="27285">MSALAVEGVSWSAQARRIVDDVSLRAEPGSLVGLLGPNGSGKSSLLRCIAQLRRPDGGRVAYDGSAADSLHRRALARAVAVVDQEASTEVDVRLRDVVALGRVPHRDRWGGLTARDEAAVEQAMGQVGVGHLGDRRWSTLSGGERQRAHLARGLAQGARCLLLDEPTNHLDVRHQLELFELLAALPVTTVAALHDLPLAARFCDRVVVLMSGRVVADGPPVEALTPALIERVYGVRAAVAATGAAGWKGVEVTYLGLA</sequence>
<dbReference type="CDD" id="cd03214">
    <property type="entry name" value="ABC_Iron-Siderophores_B12_Hemin"/>
    <property type="match status" value="1"/>
</dbReference>
<feature type="domain" description="ABC transporter" evidence="3">
    <location>
        <begin position="4"/>
        <end position="236"/>
    </location>
</feature>
<protein>
    <submittedName>
        <fullName evidence="4">ABC transporter ATP-binding protein</fullName>
    </submittedName>
</protein>
<dbReference type="InterPro" id="IPR003439">
    <property type="entry name" value="ABC_transporter-like_ATP-bd"/>
</dbReference>
<evidence type="ECO:0000313" key="5">
    <source>
        <dbReference type="Proteomes" id="UP000800981"/>
    </source>
</evidence>
<gene>
    <name evidence="4" type="ORF">G9H71_13350</name>
</gene>
<dbReference type="EMBL" id="JAANNP010000010">
    <property type="protein sequence ID" value="NHC14769.1"/>
    <property type="molecule type" value="Genomic_DNA"/>
</dbReference>
<dbReference type="SUPFAM" id="SSF52540">
    <property type="entry name" value="P-loop containing nucleoside triphosphate hydrolases"/>
    <property type="match status" value="1"/>
</dbReference>
<dbReference type="InterPro" id="IPR003593">
    <property type="entry name" value="AAA+_ATPase"/>
</dbReference>
<evidence type="ECO:0000256" key="2">
    <source>
        <dbReference type="ARBA" id="ARBA00022840"/>
    </source>
</evidence>
<dbReference type="Gene3D" id="3.40.50.300">
    <property type="entry name" value="P-loop containing nucleotide triphosphate hydrolases"/>
    <property type="match status" value="1"/>
</dbReference>
<dbReference type="PROSITE" id="PS50893">
    <property type="entry name" value="ABC_TRANSPORTER_2"/>
    <property type="match status" value="1"/>
</dbReference>
<dbReference type="InterPro" id="IPR027417">
    <property type="entry name" value="P-loop_NTPase"/>
</dbReference>
<name>A0ABX0GYB3_9ACTN</name>
<dbReference type="Pfam" id="PF00005">
    <property type="entry name" value="ABC_tran"/>
    <property type="match status" value="1"/>
</dbReference>
<dbReference type="Proteomes" id="UP000800981">
    <property type="component" value="Unassembled WGS sequence"/>
</dbReference>
<dbReference type="SMART" id="SM00382">
    <property type="entry name" value="AAA"/>
    <property type="match status" value="1"/>
</dbReference>
<dbReference type="RefSeq" id="WP_166282610.1">
    <property type="nucleotide sequence ID" value="NZ_JAANNP010000010.1"/>
</dbReference>
<dbReference type="GO" id="GO:0005524">
    <property type="term" value="F:ATP binding"/>
    <property type="evidence" value="ECO:0007669"/>
    <property type="project" value="UniProtKB-KW"/>
</dbReference>
<keyword evidence="5" id="KW-1185">Reference proteome</keyword>
<accession>A0ABX0GYB3</accession>
<dbReference type="PANTHER" id="PTHR42794">
    <property type="entry name" value="HEMIN IMPORT ATP-BINDING PROTEIN HMUV"/>
    <property type="match status" value="1"/>
</dbReference>